<organism evidence="5 6">
    <name type="scientific">Ambispora leptoticha</name>
    <dbReference type="NCBI Taxonomy" id="144679"/>
    <lineage>
        <taxon>Eukaryota</taxon>
        <taxon>Fungi</taxon>
        <taxon>Fungi incertae sedis</taxon>
        <taxon>Mucoromycota</taxon>
        <taxon>Glomeromycotina</taxon>
        <taxon>Glomeromycetes</taxon>
        <taxon>Archaeosporales</taxon>
        <taxon>Ambisporaceae</taxon>
        <taxon>Ambispora</taxon>
    </lineage>
</organism>
<keyword evidence="6" id="KW-1185">Reference proteome</keyword>
<dbReference type="InterPro" id="IPR052620">
    <property type="entry name" value="ELYS/MEL-28_NucAsmblyFactor"/>
</dbReference>
<dbReference type="OrthoDB" id="20729at2759"/>
<sequence length="463" mass="53659">MANVVNNHRLLSPKQDDFTWSGKDRSQSTESKAGRFWDLIDESKQPWPYTQPVINSIRYRQKEMEGELFIHLLLKFAGVDPTLYPPAERPALKELSDAIYSSKNINELQAHCLMYYILRDWNGSPHQKYVVRYLIPYGWISLMDGFWSLDQWNFEEAIRFLGEPEVKKVDYNRKVIQTLFNHSGPREAMMYVDITKPDLSSKKEDAELLLDLLMRCDLIETLFYLRNLPEEFDKGSLFRKLLDYCFNEVPRADKLNKLLSFPLNKEEESVLEDYCLKSDNPVCLEFYVMYAVHHDRKIEAIRLYDRVKSQLKSARAKASSFLKRGKIIENIRKNLSPIEKQLLLSQDSDSEDIIKVDNHRELKKERKQNNRTISPPGVLSPLTTLANENVFTTPVHTSARAQMTTPLPNKSPFSPASNAPSSPSTVKSSIKNSTSRGEPYSTRRITRSMTRKQPTPFHRGQSN</sequence>
<dbReference type="Proteomes" id="UP000789508">
    <property type="component" value="Unassembled WGS sequence"/>
</dbReference>
<feature type="compositionally biased region" description="Low complexity" evidence="3">
    <location>
        <begin position="408"/>
        <end position="424"/>
    </location>
</feature>
<evidence type="ECO:0000313" key="6">
    <source>
        <dbReference type="Proteomes" id="UP000789508"/>
    </source>
</evidence>
<dbReference type="EMBL" id="CAJVPS010000977">
    <property type="protein sequence ID" value="CAG8518151.1"/>
    <property type="molecule type" value="Genomic_DNA"/>
</dbReference>
<evidence type="ECO:0000256" key="3">
    <source>
        <dbReference type="SAM" id="MobiDB-lite"/>
    </source>
</evidence>
<feature type="compositionally biased region" description="Polar residues" evidence="3">
    <location>
        <begin position="425"/>
        <end position="436"/>
    </location>
</feature>
<reference evidence="5" key="1">
    <citation type="submission" date="2021-06" db="EMBL/GenBank/DDBJ databases">
        <authorList>
            <person name="Kallberg Y."/>
            <person name="Tangrot J."/>
            <person name="Rosling A."/>
        </authorList>
    </citation>
    <scope>NUCLEOTIDE SEQUENCE</scope>
    <source>
        <strain evidence="5">FL130A</strain>
    </source>
</reference>
<evidence type="ECO:0000313" key="5">
    <source>
        <dbReference type="EMBL" id="CAG8518151.1"/>
    </source>
</evidence>
<comment type="caution">
    <text evidence="5">The sequence shown here is derived from an EMBL/GenBank/DDBJ whole genome shotgun (WGS) entry which is preliminary data.</text>
</comment>
<dbReference type="Pfam" id="PF13934">
    <property type="entry name" value="ELYS"/>
    <property type="match status" value="1"/>
</dbReference>
<evidence type="ECO:0000256" key="1">
    <source>
        <dbReference type="ARBA" id="ARBA00004123"/>
    </source>
</evidence>
<feature type="domain" description="ELYS-like" evidence="4">
    <location>
        <begin position="68"/>
        <end position="277"/>
    </location>
</feature>
<dbReference type="GO" id="GO:0005634">
    <property type="term" value="C:nucleus"/>
    <property type="evidence" value="ECO:0007669"/>
    <property type="project" value="UniProtKB-SubCell"/>
</dbReference>
<feature type="compositionally biased region" description="Basic and acidic residues" evidence="3">
    <location>
        <begin position="359"/>
        <end position="368"/>
    </location>
</feature>
<comment type="subcellular location">
    <subcellularLocation>
        <location evidence="1">Nucleus</location>
    </subcellularLocation>
</comment>
<gene>
    <name evidence="5" type="ORF">ALEPTO_LOCUS4324</name>
</gene>
<dbReference type="PANTHER" id="PTHR21583">
    <property type="entry name" value="ELYS PROTEIN"/>
    <property type="match status" value="1"/>
</dbReference>
<protein>
    <submittedName>
        <fullName evidence="5">11206_t:CDS:1</fullName>
    </submittedName>
</protein>
<name>A0A9N9A6C5_9GLOM</name>
<dbReference type="AlphaFoldDB" id="A0A9N9A6C5"/>
<dbReference type="PANTHER" id="PTHR21583:SF8">
    <property type="entry name" value="PROTEIN ELYS"/>
    <property type="match status" value="1"/>
</dbReference>
<evidence type="ECO:0000256" key="2">
    <source>
        <dbReference type="ARBA" id="ARBA00023242"/>
    </source>
</evidence>
<feature type="region of interest" description="Disordered" evidence="3">
    <location>
        <begin position="359"/>
        <end position="381"/>
    </location>
</feature>
<dbReference type="InterPro" id="IPR025151">
    <property type="entry name" value="ELYS_dom"/>
</dbReference>
<proteinExistence type="predicted"/>
<evidence type="ECO:0000259" key="4">
    <source>
        <dbReference type="Pfam" id="PF13934"/>
    </source>
</evidence>
<keyword evidence="2" id="KW-0539">Nucleus</keyword>
<feature type="region of interest" description="Disordered" evidence="3">
    <location>
        <begin position="403"/>
        <end position="463"/>
    </location>
</feature>
<accession>A0A9N9A6C5</accession>